<dbReference type="InParanoid" id="A0A3N7G558"/>
<accession>A0A3N7G558</accession>
<evidence type="ECO:0000313" key="1">
    <source>
        <dbReference type="EMBL" id="RQO93871.1"/>
    </source>
</evidence>
<reference evidence="1" key="1">
    <citation type="journal article" date="2006" name="Science">
        <title>The genome of black cottonwood, Populus trichocarpa (Torr. &amp; Gray).</title>
        <authorList>
            <person name="Tuskan G.A."/>
            <person name="Difazio S."/>
            <person name="Jansson S."/>
            <person name="Bohlmann J."/>
            <person name="Grigoriev I."/>
            <person name="Hellsten U."/>
            <person name="Putnam N."/>
            <person name="Ralph S."/>
            <person name="Rombauts S."/>
            <person name="Salamov A."/>
            <person name="Schein J."/>
            <person name="Sterck L."/>
            <person name="Aerts A."/>
            <person name="Bhalerao R.R."/>
            <person name="Bhalerao R.P."/>
            <person name="Blaudez D."/>
            <person name="Boerjan W."/>
            <person name="Brun A."/>
            <person name="Brunner A."/>
            <person name="Busov V."/>
            <person name="Campbell M."/>
            <person name="Carlson J."/>
            <person name="Chalot M."/>
            <person name="Chapman J."/>
            <person name="Chen G.L."/>
            <person name="Cooper D."/>
            <person name="Coutinho P.M."/>
            <person name="Couturier J."/>
            <person name="Covert S."/>
            <person name="Cronk Q."/>
            <person name="Cunningham R."/>
            <person name="Davis J."/>
            <person name="Degroeve S."/>
            <person name="Dejardin A."/>
            <person name="Depamphilis C."/>
            <person name="Detter J."/>
            <person name="Dirks B."/>
            <person name="Dubchak I."/>
            <person name="Duplessis S."/>
            <person name="Ehlting J."/>
            <person name="Ellis B."/>
            <person name="Gendler K."/>
            <person name="Goodstein D."/>
            <person name="Gribskov M."/>
            <person name="Grimwood J."/>
            <person name="Groover A."/>
            <person name="Gunter L."/>
            <person name="Hamberger B."/>
            <person name="Heinze B."/>
            <person name="Helariutta Y."/>
            <person name="Henrissat B."/>
            <person name="Holligan D."/>
            <person name="Holt R."/>
            <person name="Huang W."/>
            <person name="Islam-Faridi N."/>
            <person name="Jones S."/>
            <person name="Jones-Rhoades M."/>
            <person name="Jorgensen R."/>
            <person name="Joshi C."/>
            <person name="Kangasjarvi J."/>
            <person name="Karlsson J."/>
            <person name="Kelleher C."/>
            <person name="Kirkpatrick R."/>
            <person name="Kirst M."/>
            <person name="Kohler A."/>
            <person name="Kalluri U."/>
            <person name="Larimer F."/>
            <person name="Leebens-Mack J."/>
            <person name="Leple J.C."/>
            <person name="Locascio P."/>
            <person name="Lou Y."/>
            <person name="Lucas S."/>
            <person name="Martin F."/>
            <person name="Montanini B."/>
            <person name="Napoli C."/>
            <person name="Nelson D.R."/>
            <person name="Nelson C."/>
            <person name="Nieminen K."/>
            <person name="Nilsson O."/>
            <person name="Pereda V."/>
            <person name="Peter G."/>
            <person name="Philippe R."/>
            <person name="Pilate G."/>
            <person name="Poliakov A."/>
            <person name="Razumovskaya J."/>
            <person name="Richardson P."/>
            <person name="Rinaldi C."/>
            <person name="Ritland K."/>
            <person name="Rouze P."/>
            <person name="Ryaboy D."/>
            <person name="Schmutz J."/>
            <person name="Schrader J."/>
            <person name="Segerman B."/>
            <person name="Shin H."/>
            <person name="Siddiqui A."/>
            <person name="Sterky F."/>
            <person name="Terry A."/>
            <person name="Tsai C.J."/>
            <person name="Uberbacher E."/>
            <person name="Unneberg P."/>
            <person name="Vahala J."/>
            <person name="Wall K."/>
            <person name="Wessler S."/>
            <person name="Yang G."/>
            <person name="Yin T."/>
            <person name="Douglas C."/>
            <person name="Marra M."/>
            <person name="Sandberg G."/>
            <person name="Van de Peer Y."/>
            <person name="Rokhsar D."/>
        </authorList>
    </citation>
    <scope>NUCLEOTIDE SEQUENCE [LARGE SCALE GENOMIC DNA]</scope>
    <source>
        <strain evidence="1">Nisqually-1</strain>
    </source>
</reference>
<reference evidence="1" key="2">
    <citation type="submission" date="2017-07" db="EMBL/GenBank/DDBJ databases">
        <title>WGS assembly of Populus trichocarpa.</title>
        <authorList>
            <person name="Tuskan G."/>
            <person name="Difazio S."/>
            <person name="Jansson S."/>
            <person name="Bohlmann J."/>
            <person name="Grigoriev I."/>
            <person name="Hellsten U."/>
            <person name="Putnam N."/>
            <person name="Ralph S."/>
            <person name="Rombauts S."/>
            <person name="Salamov A."/>
            <person name="Schein J."/>
            <person name="Sterck L."/>
            <person name="Aerts A."/>
            <person name="Bhalerao R."/>
            <person name="Bhalerao R."/>
            <person name="Blaudez D."/>
            <person name="Boerjan W."/>
            <person name="Brun A."/>
            <person name="Brunner A."/>
            <person name="Busov V."/>
            <person name="Campbell M."/>
            <person name="Carlson J."/>
            <person name="Chalot M."/>
            <person name="Chapman J."/>
            <person name="Chen G."/>
            <person name="Cooper D."/>
            <person name="Coutinho P."/>
            <person name="Couturier J."/>
            <person name="Covert S."/>
            <person name="Cronk Q."/>
            <person name="Cunningham R."/>
            <person name="Davis J."/>
            <person name="Degroeve S."/>
            <person name="Dejardin A."/>
            <person name="Depamphilis C."/>
            <person name="Detter J."/>
            <person name="Dirks B."/>
            <person name="Dubchak I."/>
            <person name="Duplessis S."/>
            <person name="Ehlting J."/>
            <person name="Ellis B."/>
            <person name="Gendler K."/>
            <person name="Goodstein D."/>
            <person name="Gribskov M."/>
            <person name="Grimwood J."/>
            <person name="Groover A."/>
            <person name="Gunter L."/>
            <person name="Hamberger B."/>
            <person name="Heinze B."/>
            <person name="Helariutta Y."/>
            <person name="Henrissat B."/>
            <person name="Holligan D."/>
            <person name="Holt R."/>
            <person name="Huang W."/>
            <person name="Islam-Faridi N."/>
            <person name="Jones S."/>
            <person name="Jones-Rhoades M."/>
            <person name="Jorgensen R."/>
            <person name="Joshi C."/>
            <person name="Kangasjarvi J."/>
            <person name="Karlsson J."/>
            <person name="Kelleher C."/>
            <person name="Kirkpatrick R."/>
            <person name="Kirst M."/>
            <person name="Kohler A."/>
            <person name="Kalluri U."/>
            <person name="Larimer F."/>
            <person name="Leebens-Mack J."/>
            <person name="Leple J."/>
            <person name="Locascio P."/>
            <person name="Lou Y."/>
            <person name="Lucas S."/>
            <person name="Martin F."/>
            <person name="Montanini B."/>
            <person name="Napoli C."/>
            <person name="Nelson D."/>
            <person name="Nelson C."/>
            <person name="Nieminen K."/>
            <person name="Nilsson O."/>
            <person name="Pereda V."/>
            <person name="Peter G."/>
            <person name="Philippe R."/>
            <person name="Pilate G."/>
            <person name="Poliakov A."/>
            <person name="Razumovskaya J."/>
            <person name="Richardson P."/>
            <person name="Rinaldi C."/>
            <person name="Ritland K."/>
            <person name="Rouze P."/>
            <person name="Ryaboy D."/>
            <person name="Schmutz J."/>
            <person name="Schrader J."/>
            <person name="Segerman B."/>
            <person name="Shin H."/>
            <person name="Siddiqui A."/>
            <person name="Sterky F."/>
            <person name="Terry A."/>
            <person name="Tsai C."/>
            <person name="Uberbacher E."/>
            <person name="Unneberg P."/>
            <person name="Vahala J."/>
            <person name="Wall K."/>
            <person name="Wessler S."/>
            <person name="Yang G."/>
            <person name="Yin T."/>
            <person name="Douglas C."/>
            <person name="Marra M."/>
            <person name="Sandberg G."/>
            <person name="Van De Peer Y."/>
            <person name="Rokhsar D."/>
        </authorList>
    </citation>
    <scope>NUCLEOTIDE SEQUENCE</scope>
    <source>
        <strain evidence="1">Nisqually-1</strain>
    </source>
</reference>
<dbReference type="EMBL" id="KZ623466">
    <property type="protein sequence ID" value="RQO93871.1"/>
    <property type="molecule type" value="Genomic_DNA"/>
</dbReference>
<gene>
    <name evidence="1" type="ORF">POPTR_T128301</name>
</gene>
<proteinExistence type="predicted"/>
<dbReference type="AlphaFoldDB" id="A0A3N7G558"/>
<sequence length="53" mass="6372">MEYTWYMSKMRQGLKLREVLIVMMRQDQAVILLAKRLRIETSPQNIEENMDVA</sequence>
<protein>
    <submittedName>
        <fullName evidence="1">Uncharacterized protein</fullName>
    </submittedName>
</protein>
<organism evidence="1">
    <name type="scientific">Populus trichocarpa</name>
    <name type="common">Western balsam poplar</name>
    <name type="synonym">Populus balsamifera subsp. trichocarpa</name>
    <dbReference type="NCBI Taxonomy" id="3694"/>
    <lineage>
        <taxon>Eukaryota</taxon>
        <taxon>Viridiplantae</taxon>
        <taxon>Streptophyta</taxon>
        <taxon>Embryophyta</taxon>
        <taxon>Tracheophyta</taxon>
        <taxon>Spermatophyta</taxon>
        <taxon>Magnoliopsida</taxon>
        <taxon>eudicotyledons</taxon>
        <taxon>Gunneridae</taxon>
        <taxon>Pentapetalae</taxon>
        <taxon>rosids</taxon>
        <taxon>fabids</taxon>
        <taxon>Malpighiales</taxon>
        <taxon>Salicaceae</taxon>
        <taxon>Saliceae</taxon>
        <taxon>Populus</taxon>
    </lineage>
</organism>
<name>A0A3N7G558_POPTR</name>